<proteinExistence type="inferred from homology"/>
<dbReference type="Proteomes" id="UP000287823">
    <property type="component" value="Unassembled WGS sequence"/>
</dbReference>
<dbReference type="SUPFAM" id="SSF63380">
    <property type="entry name" value="Riboflavin synthase domain-like"/>
    <property type="match status" value="1"/>
</dbReference>
<evidence type="ECO:0000256" key="3">
    <source>
        <dbReference type="ARBA" id="ARBA00034078"/>
    </source>
</evidence>
<evidence type="ECO:0000313" key="6">
    <source>
        <dbReference type="EMBL" id="RUO32553.1"/>
    </source>
</evidence>
<dbReference type="PANTHER" id="PTHR47354">
    <property type="entry name" value="NADH OXIDOREDUCTASE HCR"/>
    <property type="match status" value="1"/>
</dbReference>
<dbReference type="NCBIfam" id="NF005963">
    <property type="entry name" value="PRK08051.1"/>
    <property type="match status" value="1"/>
</dbReference>
<dbReference type="GO" id="GO:0016491">
    <property type="term" value="F:oxidoreductase activity"/>
    <property type="evidence" value="ECO:0007669"/>
    <property type="project" value="UniProtKB-KW"/>
</dbReference>
<protein>
    <submittedName>
        <fullName evidence="6">NAD(P)H-flavin reductase</fullName>
    </submittedName>
</protein>
<name>A0A432WFI8_9GAMM</name>
<accession>A0A432WFI8</accession>
<dbReference type="CDD" id="cd06189">
    <property type="entry name" value="flavin_oxioreductase"/>
    <property type="match status" value="1"/>
</dbReference>
<dbReference type="PRINTS" id="PR00410">
    <property type="entry name" value="PHEHYDRXLASE"/>
</dbReference>
<dbReference type="Pfam" id="PF00970">
    <property type="entry name" value="FAD_binding_6"/>
    <property type="match status" value="1"/>
</dbReference>
<dbReference type="Pfam" id="PF00175">
    <property type="entry name" value="NAD_binding_1"/>
    <property type="match status" value="1"/>
</dbReference>
<dbReference type="InterPro" id="IPR050415">
    <property type="entry name" value="MRET"/>
</dbReference>
<dbReference type="AlphaFoldDB" id="A0A432WFI8"/>
<keyword evidence="1" id="KW-0560">Oxidoreductase</keyword>
<feature type="domain" description="FAD-binding FR-type" evidence="5">
    <location>
        <begin position="1"/>
        <end position="99"/>
    </location>
</feature>
<evidence type="ECO:0000313" key="7">
    <source>
        <dbReference type="Proteomes" id="UP000287823"/>
    </source>
</evidence>
<dbReference type="RefSeq" id="WP_126799318.1">
    <property type="nucleotide sequence ID" value="NZ_PIPO01000004.1"/>
</dbReference>
<reference evidence="6 7" key="1">
    <citation type="journal article" date="2011" name="Front. Microbiol.">
        <title>Genomic signatures of strain selection and enhancement in Bacillus atrophaeus var. globigii, a historical biowarfare simulant.</title>
        <authorList>
            <person name="Gibbons H.S."/>
            <person name="Broomall S.M."/>
            <person name="McNew L.A."/>
            <person name="Daligault H."/>
            <person name="Chapman C."/>
            <person name="Bruce D."/>
            <person name="Karavis M."/>
            <person name="Krepps M."/>
            <person name="McGregor P.A."/>
            <person name="Hong C."/>
            <person name="Park K.H."/>
            <person name="Akmal A."/>
            <person name="Feldman A."/>
            <person name="Lin J.S."/>
            <person name="Chang W.E."/>
            <person name="Higgs B.W."/>
            <person name="Demirev P."/>
            <person name="Lindquist J."/>
            <person name="Liem A."/>
            <person name="Fochler E."/>
            <person name="Read T.D."/>
            <person name="Tapia R."/>
            <person name="Johnson S."/>
            <person name="Bishop-Lilly K.A."/>
            <person name="Detter C."/>
            <person name="Han C."/>
            <person name="Sozhamannan S."/>
            <person name="Rosenzweig C.N."/>
            <person name="Skowronski E.W."/>
        </authorList>
    </citation>
    <scope>NUCLEOTIDE SEQUENCE [LARGE SCALE GENOMIC DNA]</scope>
    <source>
        <strain evidence="6 7">Y4G10-17</strain>
    </source>
</reference>
<dbReference type="PROSITE" id="PS51384">
    <property type="entry name" value="FAD_FR"/>
    <property type="match status" value="1"/>
</dbReference>
<evidence type="ECO:0000256" key="4">
    <source>
        <dbReference type="ARBA" id="ARBA00038177"/>
    </source>
</evidence>
<keyword evidence="7" id="KW-1185">Reference proteome</keyword>
<dbReference type="InterPro" id="IPR017938">
    <property type="entry name" value="Riboflavin_synthase-like_b-brl"/>
</dbReference>
<comment type="caution">
    <text evidence="6">The sequence shown here is derived from an EMBL/GenBank/DDBJ whole genome shotgun (WGS) entry which is preliminary data.</text>
</comment>
<dbReference type="PANTHER" id="PTHR47354:SF7">
    <property type="entry name" value="NAD(P)H-FLAVIN REDUCTASE"/>
    <property type="match status" value="1"/>
</dbReference>
<gene>
    <name evidence="6" type="ORF">CWE14_10445</name>
</gene>
<evidence type="ECO:0000256" key="1">
    <source>
        <dbReference type="ARBA" id="ARBA00023002"/>
    </source>
</evidence>
<dbReference type="SUPFAM" id="SSF52343">
    <property type="entry name" value="Ferredoxin reductase-like, C-terminal NADP-linked domain"/>
    <property type="match status" value="1"/>
</dbReference>
<dbReference type="InterPro" id="IPR001433">
    <property type="entry name" value="OxRdtase_FAD/NAD-bd"/>
</dbReference>
<evidence type="ECO:0000259" key="5">
    <source>
        <dbReference type="PROSITE" id="PS51384"/>
    </source>
</evidence>
<dbReference type="InterPro" id="IPR017927">
    <property type="entry name" value="FAD-bd_FR_type"/>
</dbReference>
<keyword evidence="2" id="KW-0455">Luminescence</keyword>
<dbReference type="Gene3D" id="3.40.50.80">
    <property type="entry name" value="Nucleotide-binding domain of ferredoxin-NADP reductase (FNR) module"/>
    <property type="match status" value="1"/>
</dbReference>
<comment type="similarity">
    <text evidence="4">Belongs to the Fre/LuxG FAD/NAD(P) flavoprotein oxidoreductase family.</text>
</comment>
<comment type="cofactor">
    <cofactor evidence="3">
        <name>[2Fe-2S] cluster</name>
        <dbReference type="ChEBI" id="CHEBI:190135"/>
    </cofactor>
</comment>
<organism evidence="6 7">
    <name type="scientific">Aliidiomarina soli</name>
    <dbReference type="NCBI Taxonomy" id="1928574"/>
    <lineage>
        <taxon>Bacteria</taxon>
        <taxon>Pseudomonadati</taxon>
        <taxon>Pseudomonadota</taxon>
        <taxon>Gammaproteobacteria</taxon>
        <taxon>Alteromonadales</taxon>
        <taxon>Idiomarinaceae</taxon>
        <taxon>Aliidiomarina</taxon>
    </lineage>
</organism>
<dbReference type="Gene3D" id="2.40.30.10">
    <property type="entry name" value="Translation factors"/>
    <property type="match status" value="1"/>
</dbReference>
<evidence type="ECO:0000256" key="2">
    <source>
        <dbReference type="ARBA" id="ARBA00023223"/>
    </source>
</evidence>
<sequence>MSVLRCQLSSMKALTPNVYRVELSPSAPVVFHAGQYLQVVMGENDKRPFSIASMPAEQARLELHIGAEPGNTYASEVIERLQADGEISVEAPLGVAQYRADSARPMILLAGGTGFSYTWSILQQHLASTDPRPVMMFWGARQLDDLYMHEQLLQLERLHENFSYRPVLENPPAEWAGDRGLVHHAVLEAFGKQLADFDVYIAGRFEMVRVVRDEFEQHGLPREQLYGDALSFI</sequence>
<dbReference type="GO" id="GO:0008218">
    <property type="term" value="P:bioluminescence"/>
    <property type="evidence" value="ECO:0007669"/>
    <property type="project" value="UniProtKB-KW"/>
</dbReference>
<dbReference type="EMBL" id="PIPO01000004">
    <property type="protein sequence ID" value="RUO32553.1"/>
    <property type="molecule type" value="Genomic_DNA"/>
</dbReference>
<dbReference type="InterPro" id="IPR039261">
    <property type="entry name" value="FNR_nucleotide-bd"/>
</dbReference>
<dbReference type="InterPro" id="IPR008333">
    <property type="entry name" value="Cbr1-like_FAD-bd_dom"/>
</dbReference>